<protein>
    <submittedName>
        <fullName evidence="1">Aspartic peptidase</fullName>
    </submittedName>
</protein>
<proteinExistence type="predicted"/>
<name>A0A5B6W7T7_9ROSI</name>
<reference evidence="1" key="1">
    <citation type="submission" date="2019-08" db="EMBL/GenBank/DDBJ databases">
        <authorList>
            <person name="Liu F."/>
        </authorList>
    </citation>
    <scope>NUCLEOTIDE SEQUENCE [LARGE SCALE GENOMIC DNA]</scope>
    <source>
        <strain evidence="1">PA1801</strain>
        <tissue evidence="1">Leaf</tissue>
    </source>
</reference>
<comment type="caution">
    <text evidence="1">The sequence shown here is derived from an EMBL/GenBank/DDBJ whole genome shotgun (WGS) entry which is preliminary data.</text>
</comment>
<dbReference type="Proteomes" id="UP000325315">
    <property type="component" value="Unassembled WGS sequence"/>
</dbReference>
<dbReference type="EMBL" id="SMMG02000004">
    <property type="protein sequence ID" value="KAA3477750.1"/>
    <property type="molecule type" value="Genomic_DNA"/>
</dbReference>
<gene>
    <name evidence="1" type="ORF">EPI10_011615</name>
</gene>
<evidence type="ECO:0000313" key="1">
    <source>
        <dbReference type="EMBL" id="KAA3477750.1"/>
    </source>
</evidence>
<accession>A0A5B6W7T7</accession>
<sequence length="189" mass="21578">MVVALRNGKTLEPKVVEVEGEPAKEEENQSTVEISAPKKVDVEKSEKVKSKLMNSDKLTPSFDVDTIPQKIFPIQAKVPSPLYPQRLQQHKQKQELDITMPLVEALEQMPNYVKFMKDILPNKKRLIEFEFVALTKECSVFLQNKLPSTEEPPKLELKILPSHLKYVYLGNSSTLPVIVSVELTEHQEE</sequence>
<organism evidence="1 2">
    <name type="scientific">Gossypium australe</name>
    <dbReference type="NCBI Taxonomy" id="47621"/>
    <lineage>
        <taxon>Eukaryota</taxon>
        <taxon>Viridiplantae</taxon>
        <taxon>Streptophyta</taxon>
        <taxon>Embryophyta</taxon>
        <taxon>Tracheophyta</taxon>
        <taxon>Spermatophyta</taxon>
        <taxon>Magnoliopsida</taxon>
        <taxon>eudicotyledons</taxon>
        <taxon>Gunneridae</taxon>
        <taxon>Pentapetalae</taxon>
        <taxon>rosids</taxon>
        <taxon>malvids</taxon>
        <taxon>Malvales</taxon>
        <taxon>Malvaceae</taxon>
        <taxon>Malvoideae</taxon>
        <taxon>Gossypium</taxon>
    </lineage>
</organism>
<keyword evidence="2" id="KW-1185">Reference proteome</keyword>
<dbReference type="AlphaFoldDB" id="A0A5B6W7T7"/>
<evidence type="ECO:0000313" key="2">
    <source>
        <dbReference type="Proteomes" id="UP000325315"/>
    </source>
</evidence>
<dbReference type="OrthoDB" id="1752182at2759"/>